<feature type="coiled-coil region" evidence="1">
    <location>
        <begin position="324"/>
        <end position="457"/>
    </location>
</feature>
<keyword evidence="1" id="KW-0175">Coiled coil</keyword>
<evidence type="ECO:0000313" key="3">
    <source>
        <dbReference type="EMBL" id="GAA4695657.1"/>
    </source>
</evidence>
<feature type="compositionally biased region" description="Basic and acidic residues" evidence="2">
    <location>
        <begin position="1061"/>
        <end position="1082"/>
    </location>
</feature>
<reference evidence="4" key="1">
    <citation type="journal article" date="2019" name="Int. J. Syst. Evol. Microbiol.">
        <title>The Global Catalogue of Microorganisms (GCM) 10K type strain sequencing project: providing services to taxonomists for standard genome sequencing and annotation.</title>
        <authorList>
            <consortium name="The Broad Institute Genomics Platform"/>
            <consortium name="The Broad Institute Genome Sequencing Center for Infectious Disease"/>
            <person name="Wu L."/>
            <person name="Ma J."/>
        </authorList>
    </citation>
    <scope>NUCLEOTIDE SEQUENCE [LARGE SCALE GENOMIC DNA]</scope>
    <source>
        <strain evidence="4">JCM 18055</strain>
    </source>
</reference>
<dbReference type="RefSeq" id="WP_345381816.1">
    <property type="nucleotide sequence ID" value="NZ_BAABIC010000012.1"/>
</dbReference>
<feature type="compositionally biased region" description="Basic and acidic residues" evidence="2">
    <location>
        <begin position="883"/>
        <end position="903"/>
    </location>
</feature>
<protein>
    <recommendedName>
        <fullName evidence="5">Chromosome partition protein Smc</fullName>
    </recommendedName>
</protein>
<evidence type="ECO:0008006" key="5">
    <source>
        <dbReference type="Google" id="ProtNLM"/>
    </source>
</evidence>
<comment type="caution">
    <text evidence="3">The sequence shown here is derived from an EMBL/GenBank/DDBJ whole genome shotgun (WGS) entry which is preliminary data.</text>
</comment>
<sequence length="1465" mass="156800">MTAPVMWKMSRVRLDRVGPSAARFLDVTLDFTDERDGHPLDSILWLRNGGGKSTLLSLVCALIRPRRRDFLATAATGKHLEDYVLGADTAHVVVEWSGPDGRRLVTGAVHEWADRAQPADPNRDHDRLNSRWYLFRPQPGRAELDLLPFEIDGRPATQKDFLAAVRAWDAVPQAGVAITDGLDRWARLLDEHGLDPAIFTALLQMNATEGGIEGQFQFRNADQFVRYLLELIVDPEVPGQVSAILERVRAGLAERPELLADLAFASEAAPLLRSLAEGRATLAGAEEAERAEQERAARLAGAIAAGVGRARREEAAYSDRQQELAAHLTELRGLAATAEELESALRGLAARNRVEAAREELAQAQAGQERARAELAAWRAVVDVLRLRDARARVRSLEEQLAAAEEDAEPLRRRLAEAAARYARSLDAALAEQTEQVAVLEERLSAARAAADAARERARAATRVQGTLSGELAALRTRLAELDAGIDASRAQGHLDPEEEVAAAVERHRAADAEAAAELDRLLQDRAGLRERRDELRAAADSLATGRRTLAERHRVAAERRAGLRARAAELAADDRLRALAGGDEVDPITEAGDLEALLTAAIARADRHRVELAVEGAEDERALAALGTSGLLPPALDLARAQEAVEAAGIAVATGWRHLADSVPQREHEAVLRAAPALASGLLVHAEADLPTARRALAAAGLRPTTALVLATTAELDAVVQESRSPRFELVTPAAALTDPAAAGAETAAREQARAARASRDAALVADRERDDDLRRHVRALRADCPPGTLEALDAEVAAAAEELGRVDEDAALVAVDLAAVDEREQECEHRREAAEAIRRAAGVAGAVLRGMAERLVAAEEARERAQVLPVEIDAAQREVERAGAEEEAARRTAREAEERAAAVRRSVSGLREARDGLDVSAGDPDTADAPPVAEAQRAWESAGRAYAREVSDSALVAAVAEARRAVEVPAQQVAALPPAVQEAATALVDGPDAVDAEARAAAVARAEQTARAADEAVGSARSAVALTESELGRHPTVGDLPDPPPPDAATALALADGAAEEHARHRAAAERVRAEHEKAGGLRAEARERASELGHQGQLLGVAPPEADEVTAHEVTADEVLADEVTVDQATAEVTAVRDRLDAAGAAVRRGRGAVEKVAREIVLWSAADRFAAVKPAVRDRFRVTDVAGELGPEAEDLARELETYAANLRGRLEELEEHKSVVVTAMTGMVRQALKALARAQSLSELPENLGPWAGHRFLEVGPRSAVETADAVVRDRCARLVDLLTSRGAEVPRGQELLWQATNAVVGDGNWKARVLKPSTALALERVPVERMRKWSGGEKVTISLLLFCMVAKLRATSRGRDLPGLGALPLDNPLGKANYVVFLDLQRKVAAANGVQLIFLTGVGDMKAVGRFPNIIRLRNTANRGREYVRVADRTQAGEDPAGAVDVTRIHRDDPVLTLL</sequence>
<dbReference type="EMBL" id="BAABIC010000012">
    <property type="protein sequence ID" value="GAA4695657.1"/>
    <property type="molecule type" value="Genomic_DNA"/>
</dbReference>
<accession>A0ABP8WUR2</accession>
<organism evidence="3 4">
    <name type="scientific">Pseudonocardia yuanmonensis</name>
    <dbReference type="NCBI Taxonomy" id="1095914"/>
    <lineage>
        <taxon>Bacteria</taxon>
        <taxon>Bacillati</taxon>
        <taxon>Actinomycetota</taxon>
        <taxon>Actinomycetes</taxon>
        <taxon>Pseudonocardiales</taxon>
        <taxon>Pseudonocardiaceae</taxon>
        <taxon>Pseudonocardia</taxon>
    </lineage>
</organism>
<evidence type="ECO:0000256" key="1">
    <source>
        <dbReference type="SAM" id="Coils"/>
    </source>
</evidence>
<keyword evidence="4" id="KW-1185">Reference proteome</keyword>
<feature type="region of interest" description="Disordered" evidence="2">
    <location>
        <begin position="883"/>
        <end position="938"/>
    </location>
</feature>
<name>A0ABP8WUR2_9PSEU</name>
<proteinExistence type="predicted"/>
<evidence type="ECO:0000256" key="2">
    <source>
        <dbReference type="SAM" id="MobiDB-lite"/>
    </source>
</evidence>
<feature type="compositionally biased region" description="Low complexity" evidence="2">
    <location>
        <begin position="1050"/>
        <end position="1059"/>
    </location>
</feature>
<gene>
    <name evidence="3" type="ORF">GCM10023215_36890</name>
</gene>
<feature type="region of interest" description="Disordered" evidence="2">
    <location>
        <begin position="1034"/>
        <end position="1082"/>
    </location>
</feature>
<dbReference type="Proteomes" id="UP001500325">
    <property type="component" value="Unassembled WGS sequence"/>
</dbReference>
<evidence type="ECO:0000313" key="4">
    <source>
        <dbReference type="Proteomes" id="UP001500325"/>
    </source>
</evidence>